<dbReference type="Pfam" id="PF26130">
    <property type="entry name" value="PB1-like"/>
    <property type="match status" value="1"/>
</dbReference>
<keyword evidence="4" id="KW-1185">Reference proteome</keyword>
<dbReference type="EMBL" id="OX459120">
    <property type="protein sequence ID" value="CAI9099906.1"/>
    <property type="molecule type" value="Genomic_DNA"/>
</dbReference>
<name>A0AAV1CXI3_OLDCO</name>
<feature type="compositionally biased region" description="Polar residues" evidence="1">
    <location>
        <begin position="393"/>
        <end position="404"/>
    </location>
</feature>
<dbReference type="AlphaFoldDB" id="A0AAV1CXI3"/>
<reference evidence="3" key="1">
    <citation type="submission" date="2023-03" db="EMBL/GenBank/DDBJ databases">
        <authorList>
            <person name="Julca I."/>
        </authorList>
    </citation>
    <scope>NUCLEOTIDE SEQUENCE</scope>
</reference>
<dbReference type="Proteomes" id="UP001161247">
    <property type="component" value="Chromosome 3"/>
</dbReference>
<sequence>MAYGRDTKYFTIRIHHGGKVTDSTPWEYIRGKVSYLDYCNANYFNLAHLSAAIVGLRYHRKTIVYSYYRHPKKHNTVELLPLLEPSHLRALPDFVGEYRIFDVYCEHVTPFEADERLKEDQGKCHHRGDCFRDTHASQPCEKKNTTVQTGDHLIEWKDADHEFLELLERPFRKSFGRSEVEASGQIPQSQKITDGEGKVDSISVASHPASGVANYCKSLIGPFNHNGVIFSSGSGVVAFATGPSQYHNSAGQHGIHFHANVADEEVVSPRNRTNYGACNFLGTNRPNEDVVVVDASDDDHLHEAVHEAGQYATCTGGVDETKRVRYIVAEGPEKHASCPEVYQRVETIIRHHGTVGVDSPDIVLQTWIMCSDCAEMNICLLRLDNDAERDSSTYDQSGSSTNPKAESVVASREGPPSGETVPAKSSKSSNGRVYPRPKRVFKDKGPEEVTDMWEDNANLELHSDPMNDDEAASHQGRYTNFKSTDGVSEFWLHQKFDSKNDFKNAVKTYSILSGRPVTMYTNDGALLRATCSGGCKWFVYVKKISHDGSNFFVVHPMRDIHTVCTLDKKNKKKCVHDDFDAEIGNSVAYKARSMARESIIKSNAADHYKLIFNHK</sequence>
<gene>
    <name evidence="3" type="ORF">OLC1_LOCUS9838</name>
</gene>
<accession>A0AAV1CXI3</accession>
<evidence type="ECO:0000313" key="4">
    <source>
        <dbReference type="Proteomes" id="UP001161247"/>
    </source>
</evidence>
<protein>
    <submittedName>
        <fullName evidence="3">OLC1v1036798C1</fullName>
    </submittedName>
</protein>
<organism evidence="3 4">
    <name type="scientific">Oldenlandia corymbosa var. corymbosa</name>
    <dbReference type="NCBI Taxonomy" id="529605"/>
    <lineage>
        <taxon>Eukaryota</taxon>
        <taxon>Viridiplantae</taxon>
        <taxon>Streptophyta</taxon>
        <taxon>Embryophyta</taxon>
        <taxon>Tracheophyta</taxon>
        <taxon>Spermatophyta</taxon>
        <taxon>Magnoliopsida</taxon>
        <taxon>eudicotyledons</taxon>
        <taxon>Gunneridae</taxon>
        <taxon>Pentapetalae</taxon>
        <taxon>asterids</taxon>
        <taxon>lamiids</taxon>
        <taxon>Gentianales</taxon>
        <taxon>Rubiaceae</taxon>
        <taxon>Rubioideae</taxon>
        <taxon>Spermacoceae</taxon>
        <taxon>Hedyotis-Oldenlandia complex</taxon>
        <taxon>Oldenlandia</taxon>
    </lineage>
</organism>
<evidence type="ECO:0000259" key="2">
    <source>
        <dbReference type="Pfam" id="PF26130"/>
    </source>
</evidence>
<feature type="region of interest" description="Disordered" evidence="1">
    <location>
        <begin position="389"/>
        <end position="448"/>
    </location>
</feature>
<evidence type="ECO:0000256" key="1">
    <source>
        <dbReference type="SAM" id="MobiDB-lite"/>
    </source>
</evidence>
<dbReference type="InterPro" id="IPR058594">
    <property type="entry name" value="PB1-like_dom_pln"/>
</dbReference>
<evidence type="ECO:0000313" key="3">
    <source>
        <dbReference type="EMBL" id="CAI9099906.1"/>
    </source>
</evidence>
<feature type="domain" description="PB1-like" evidence="2">
    <location>
        <begin position="8"/>
        <end position="80"/>
    </location>
</feature>
<proteinExistence type="predicted"/>